<name>A0A841LJ75_9SPHN</name>
<dbReference type="InterPro" id="IPR011008">
    <property type="entry name" value="Dimeric_a/b-barrel"/>
</dbReference>
<keyword evidence="1" id="KW-0560">Oxidoreductase</keyword>
<dbReference type="SUPFAM" id="SSF54909">
    <property type="entry name" value="Dimeric alpha+beta barrel"/>
    <property type="match status" value="1"/>
</dbReference>
<keyword evidence="2" id="KW-1185">Reference proteome</keyword>
<accession>A0A841LJ75</accession>
<organism evidence="1 2">
    <name type="scientific">Polymorphobacter multimanifer</name>
    <dbReference type="NCBI Taxonomy" id="1070431"/>
    <lineage>
        <taxon>Bacteria</taxon>
        <taxon>Pseudomonadati</taxon>
        <taxon>Pseudomonadota</taxon>
        <taxon>Alphaproteobacteria</taxon>
        <taxon>Sphingomonadales</taxon>
        <taxon>Sphingosinicellaceae</taxon>
        <taxon>Polymorphobacter</taxon>
    </lineage>
</organism>
<dbReference type="Proteomes" id="UP000538147">
    <property type="component" value="Unassembled WGS sequence"/>
</dbReference>
<dbReference type="Gene3D" id="3.30.70.100">
    <property type="match status" value="1"/>
</dbReference>
<dbReference type="RefSeq" id="WP_184202832.1">
    <property type="nucleotide sequence ID" value="NZ_BMOX01000064.1"/>
</dbReference>
<keyword evidence="1" id="KW-0503">Monooxygenase</keyword>
<dbReference type="AlphaFoldDB" id="A0A841LJ75"/>
<proteinExistence type="predicted"/>
<dbReference type="EMBL" id="JACIIV010000038">
    <property type="protein sequence ID" value="MBB6229272.1"/>
    <property type="molecule type" value="Genomic_DNA"/>
</dbReference>
<sequence length="104" mass="12373">MSVSYLIEFAVLSVERERFLILLNGVLDMMRGEKMFVNATLHADPKDENRFLLHETWSDHDDVLDVQLHKDYRHAWHEALPTLLQQPRSVSLWTPLRYDRTPRT</sequence>
<evidence type="ECO:0000313" key="1">
    <source>
        <dbReference type="EMBL" id="MBB6229272.1"/>
    </source>
</evidence>
<protein>
    <submittedName>
        <fullName evidence="1">Quinol monooxygenase YgiN</fullName>
    </submittedName>
</protein>
<dbReference type="GO" id="GO:0004497">
    <property type="term" value="F:monooxygenase activity"/>
    <property type="evidence" value="ECO:0007669"/>
    <property type="project" value="UniProtKB-KW"/>
</dbReference>
<reference evidence="1 2" key="1">
    <citation type="submission" date="2020-08" db="EMBL/GenBank/DDBJ databases">
        <title>Genomic Encyclopedia of Type Strains, Phase IV (KMG-IV): sequencing the most valuable type-strain genomes for metagenomic binning, comparative biology and taxonomic classification.</title>
        <authorList>
            <person name="Goeker M."/>
        </authorList>
    </citation>
    <scope>NUCLEOTIDE SEQUENCE [LARGE SCALE GENOMIC DNA]</scope>
    <source>
        <strain evidence="1 2">DSM 102189</strain>
    </source>
</reference>
<comment type="caution">
    <text evidence="1">The sequence shown here is derived from an EMBL/GenBank/DDBJ whole genome shotgun (WGS) entry which is preliminary data.</text>
</comment>
<evidence type="ECO:0000313" key="2">
    <source>
        <dbReference type="Proteomes" id="UP000538147"/>
    </source>
</evidence>
<gene>
    <name evidence="1" type="ORF">FHS79_003473</name>
</gene>